<accession>A0ABD1E2X9</accession>
<protein>
    <submittedName>
        <fullName evidence="1">Uncharacterized protein</fullName>
    </submittedName>
</protein>
<dbReference type="Proteomes" id="UP001566132">
    <property type="component" value="Unassembled WGS sequence"/>
</dbReference>
<dbReference type="SUPFAM" id="SSF53098">
    <property type="entry name" value="Ribonuclease H-like"/>
    <property type="match status" value="1"/>
</dbReference>
<reference evidence="1 2" key="1">
    <citation type="submission" date="2024-05" db="EMBL/GenBank/DDBJ databases">
        <title>Genetic variation in Jamaican populations of the coffee berry borer (Hypothenemus hampei).</title>
        <authorList>
            <person name="Errbii M."/>
            <person name="Myrie A."/>
        </authorList>
    </citation>
    <scope>NUCLEOTIDE SEQUENCE [LARGE SCALE GENOMIC DNA]</scope>
    <source>
        <strain evidence="1">JA-Hopewell-2020-01-JO</strain>
        <tissue evidence="1">Whole body</tissue>
    </source>
</reference>
<name>A0ABD1E2X9_HYPHA</name>
<organism evidence="1 2">
    <name type="scientific">Hypothenemus hampei</name>
    <name type="common">Coffee berry borer</name>
    <dbReference type="NCBI Taxonomy" id="57062"/>
    <lineage>
        <taxon>Eukaryota</taxon>
        <taxon>Metazoa</taxon>
        <taxon>Ecdysozoa</taxon>
        <taxon>Arthropoda</taxon>
        <taxon>Hexapoda</taxon>
        <taxon>Insecta</taxon>
        <taxon>Pterygota</taxon>
        <taxon>Neoptera</taxon>
        <taxon>Endopterygota</taxon>
        <taxon>Coleoptera</taxon>
        <taxon>Polyphaga</taxon>
        <taxon>Cucujiformia</taxon>
        <taxon>Curculionidae</taxon>
        <taxon>Scolytinae</taxon>
        <taxon>Hypothenemus</taxon>
    </lineage>
</organism>
<keyword evidence="2" id="KW-1185">Reference proteome</keyword>
<evidence type="ECO:0000313" key="2">
    <source>
        <dbReference type="Proteomes" id="UP001566132"/>
    </source>
</evidence>
<sequence length="199" mass="23000">MSGMELHILYDREDSFFSRTPSCYRCSCYIRYNPVILPSEEEWEILKELCQILKSFEIVTIELSSETETTRSKIILIVKGRISSIEKIKKNIISDLGIYLLKVLLASIYARFGNPKQNLPMGRCTSLDPGFKMKNFIHDEILKRVEDKLQHKIVAIIKKSGQVEVIVESEHESSVSNEESANLSPNNNLIWQDFERDIK</sequence>
<comment type="caution">
    <text evidence="1">The sequence shown here is derived from an EMBL/GenBank/DDBJ whole genome shotgun (WGS) entry which is preliminary data.</text>
</comment>
<dbReference type="InterPro" id="IPR012337">
    <property type="entry name" value="RNaseH-like_sf"/>
</dbReference>
<proteinExistence type="predicted"/>
<dbReference type="AlphaFoldDB" id="A0ABD1E2X9"/>
<evidence type="ECO:0000313" key="1">
    <source>
        <dbReference type="EMBL" id="KAL1489024.1"/>
    </source>
</evidence>
<dbReference type="EMBL" id="JBDJPC010000012">
    <property type="protein sequence ID" value="KAL1489024.1"/>
    <property type="molecule type" value="Genomic_DNA"/>
</dbReference>
<gene>
    <name evidence="1" type="ORF">ABEB36_013969</name>
</gene>